<dbReference type="Pfam" id="PF11706">
    <property type="entry name" value="zf-CGNR"/>
    <property type="match status" value="1"/>
</dbReference>
<gene>
    <name evidence="2" type="ORF">GCM10022235_67860</name>
</gene>
<dbReference type="Proteomes" id="UP001501222">
    <property type="component" value="Unassembled WGS sequence"/>
</dbReference>
<sequence length="210" mass="22994">MPVTCSAGYIAEMNALEFRFQTGSLSTDLVATVGRRLAGGLERLTSTTRLTDWLTEAELLEAGPVAASSERRQVVGTELRQAQELREATYRLMLSRITGQPATAADCRVLNGWARKRRPPPQLREDGSLAPQRAATDDVAMALGVIARDAIDVLTGDRAQYLRACEAGDCGMLYLDHSQGRTRRWCSMKECGNRAKVAAHRARQREGATS</sequence>
<evidence type="ECO:0000313" key="3">
    <source>
        <dbReference type="Proteomes" id="UP001501222"/>
    </source>
</evidence>
<keyword evidence="3" id="KW-1185">Reference proteome</keyword>
<proteinExistence type="predicted"/>
<evidence type="ECO:0000313" key="2">
    <source>
        <dbReference type="EMBL" id="GAA3587420.1"/>
    </source>
</evidence>
<name>A0ABP6YS71_9ACTN</name>
<dbReference type="InterPro" id="IPR010852">
    <property type="entry name" value="ABATE"/>
</dbReference>
<dbReference type="PANTHER" id="PTHR35525:SF3">
    <property type="entry name" value="BLL6575 PROTEIN"/>
    <property type="match status" value="1"/>
</dbReference>
<dbReference type="PANTHER" id="PTHR35525">
    <property type="entry name" value="BLL6575 PROTEIN"/>
    <property type="match status" value="1"/>
</dbReference>
<accession>A0ABP6YS71</accession>
<dbReference type="InterPro" id="IPR023286">
    <property type="entry name" value="ABATE_dom_sf"/>
</dbReference>
<reference evidence="3" key="1">
    <citation type="journal article" date="2019" name="Int. J. Syst. Evol. Microbiol.">
        <title>The Global Catalogue of Microorganisms (GCM) 10K type strain sequencing project: providing services to taxonomists for standard genome sequencing and annotation.</title>
        <authorList>
            <consortium name="The Broad Institute Genomics Platform"/>
            <consortium name="The Broad Institute Genome Sequencing Center for Infectious Disease"/>
            <person name="Wu L."/>
            <person name="Ma J."/>
        </authorList>
    </citation>
    <scope>NUCLEOTIDE SEQUENCE [LARGE SCALE GENOMIC DNA]</scope>
    <source>
        <strain evidence="3">JCM 16928</strain>
    </source>
</reference>
<dbReference type="InterPro" id="IPR021005">
    <property type="entry name" value="Znf_CGNR"/>
</dbReference>
<dbReference type="EMBL" id="BAABAA010000013">
    <property type="protein sequence ID" value="GAA3587420.1"/>
    <property type="molecule type" value="Genomic_DNA"/>
</dbReference>
<dbReference type="Pfam" id="PF07336">
    <property type="entry name" value="ABATE"/>
    <property type="match status" value="1"/>
</dbReference>
<evidence type="ECO:0000259" key="1">
    <source>
        <dbReference type="Pfam" id="PF11706"/>
    </source>
</evidence>
<organism evidence="2 3">
    <name type="scientific">Kribbella ginsengisoli</name>
    <dbReference type="NCBI Taxonomy" id="363865"/>
    <lineage>
        <taxon>Bacteria</taxon>
        <taxon>Bacillati</taxon>
        <taxon>Actinomycetota</taxon>
        <taxon>Actinomycetes</taxon>
        <taxon>Propionibacteriales</taxon>
        <taxon>Kribbellaceae</taxon>
        <taxon>Kribbella</taxon>
    </lineage>
</organism>
<dbReference type="Gene3D" id="1.10.3300.10">
    <property type="entry name" value="Jann2411-like domain"/>
    <property type="match status" value="1"/>
</dbReference>
<comment type="caution">
    <text evidence="2">The sequence shown here is derived from an EMBL/GenBank/DDBJ whole genome shotgun (WGS) entry which is preliminary data.</text>
</comment>
<protein>
    <submittedName>
        <fullName evidence="2">CGNR zinc finger domain-containing protein</fullName>
    </submittedName>
</protein>
<feature type="domain" description="Zinc finger CGNR" evidence="1">
    <location>
        <begin position="162"/>
        <end position="204"/>
    </location>
</feature>
<dbReference type="SUPFAM" id="SSF160904">
    <property type="entry name" value="Jann2411-like"/>
    <property type="match status" value="1"/>
</dbReference>